<dbReference type="OrthoDB" id="9180880at2"/>
<evidence type="ECO:0000313" key="1">
    <source>
        <dbReference type="EMBL" id="THF67181.1"/>
    </source>
</evidence>
<organism evidence="1 2">
    <name type="scientific">Pseudothauera nasutitermitis</name>
    <dbReference type="NCBI Taxonomy" id="2565930"/>
    <lineage>
        <taxon>Bacteria</taxon>
        <taxon>Pseudomonadati</taxon>
        <taxon>Pseudomonadota</taxon>
        <taxon>Betaproteobacteria</taxon>
        <taxon>Rhodocyclales</taxon>
        <taxon>Zoogloeaceae</taxon>
        <taxon>Pseudothauera</taxon>
    </lineage>
</organism>
<name>A0A4S4B4G5_9RHOO</name>
<dbReference type="EMBL" id="SSOC01000001">
    <property type="protein sequence ID" value="THF67181.1"/>
    <property type="molecule type" value="Genomic_DNA"/>
</dbReference>
<protein>
    <submittedName>
        <fullName evidence="1">DUF4845 domain-containing protein</fullName>
    </submittedName>
</protein>
<keyword evidence="2" id="KW-1185">Reference proteome</keyword>
<dbReference type="AlphaFoldDB" id="A0A4S4B4G5"/>
<reference evidence="1 2" key="1">
    <citation type="submission" date="2019-04" db="EMBL/GenBank/DDBJ databases">
        <title>Azoarcus nasutitermitis sp. nov. isolated from termite nest.</title>
        <authorList>
            <person name="Lin S.-Y."/>
            <person name="Hameed A."/>
            <person name="Hsu Y.-H."/>
            <person name="Young C.-C."/>
        </authorList>
    </citation>
    <scope>NUCLEOTIDE SEQUENCE [LARGE SCALE GENOMIC DNA]</scope>
    <source>
        <strain evidence="1 2">CC-YHH838</strain>
    </source>
</reference>
<dbReference type="RefSeq" id="WP_136346590.1">
    <property type="nucleotide sequence ID" value="NZ_SSOC01000001.1"/>
</dbReference>
<evidence type="ECO:0000313" key="2">
    <source>
        <dbReference type="Proteomes" id="UP000308430"/>
    </source>
</evidence>
<sequence length="119" mass="12946">MKRKQAGLSLISVLILGAVLAFLLLLGFRTVPAVTEYYAIQRILPQLASEGDNGSSITEIRRSFERRAQIDDIRSVTGTDLRIAKQGGRTVIDVAYSRVVPVAGNVSLLLDFNASSAKR</sequence>
<dbReference type="Proteomes" id="UP000308430">
    <property type="component" value="Unassembled WGS sequence"/>
</dbReference>
<comment type="caution">
    <text evidence="1">The sequence shown here is derived from an EMBL/GenBank/DDBJ whole genome shotgun (WGS) entry which is preliminary data.</text>
</comment>
<dbReference type="Pfam" id="PF16137">
    <property type="entry name" value="DUF4845"/>
    <property type="match status" value="1"/>
</dbReference>
<gene>
    <name evidence="1" type="ORF">E6C76_02010</name>
</gene>
<accession>A0A4S4B4G5</accession>
<dbReference type="InterPro" id="IPR032314">
    <property type="entry name" value="DUF4845"/>
</dbReference>
<proteinExistence type="predicted"/>